<reference evidence="6 7" key="1">
    <citation type="journal article" name="Sci. Rep.">
        <title>Telomere-to-telomere assembled and centromere annotated genomes of the two main subspecies of the button mushroom Agaricus bisporus reveal especially polymorphic chromosome ends.</title>
        <authorList>
            <person name="Sonnenberg A.S.M."/>
            <person name="Sedaghat-Telgerd N."/>
            <person name="Lavrijssen B."/>
            <person name="Ohm R.A."/>
            <person name="Hendrickx P.M."/>
            <person name="Scholtmeijer K."/>
            <person name="Baars J.J.P."/>
            <person name="van Peer A."/>
        </authorList>
    </citation>
    <scope>NUCLEOTIDE SEQUENCE [LARGE SCALE GENOMIC DNA]</scope>
    <source>
        <strain evidence="6 7">H119_p4</strain>
    </source>
</reference>
<gene>
    <name evidence="6" type="ORF">Agabi119p4_93</name>
</gene>
<protein>
    <recommendedName>
        <fullName evidence="5">Ribosomal eL28/Mak16 domain-containing protein</fullName>
    </recommendedName>
</protein>
<sequence length="142" mass="15170">MSADLQWLLLRKNNSHIVKRGPIFSKEPGNLRNIHSFKYSGFANAKTIDVSDSNGAIRITTRKVNASPHAVAAAATVAPIRARSGGRRALGVGASVAKRGYRPDLRAAVLARISALMATQKEPKASPPRKTRGKKSKAAESS</sequence>
<accession>A0A8H7FA06</accession>
<dbReference type="GO" id="GO:0005840">
    <property type="term" value="C:ribosome"/>
    <property type="evidence" value="ECO:0007669"/>
    <property type="project" value="UniProtKB-KW"/>
</dbReference>
<evidence type="ECO:0000256" key="1">
    <source>
        <dbReference type="ARBA" id="ARBA00007926"/>
    </source>
</evidence>
<evidence type="ECO:0000256" key="4">
    <source>
        <dbReference type="SAM" id="MobiDB-lite"/>
    </source>
</evidence>
<dbReference type="InterPro" id="IPR002672">
    <property type="entry name" value="Ribosomal_eL28"/>
</dbReference>
<dbReference type="GO" id="GO:1990904">
    <property type="term" value="C:ribonucleoprotein complex"/>
    <property type="evidence" value="ECO:0007669"/>
    <property type="project" value="UniProtKB-KW"/>
</dbReference>
<dbReference type="Gene3D" id="3.30.390.110">
    <property type="match status" value="1"/>
</dbReference>
<dbReference type="OMA" id="WMIIRNC"/>
<organism evidence="6 7">
    <name type="scientific">Agaricus bisporus var. burnettii</name>
    <dbReference type="NCBI Taxonomy" id="192524"/>
    <lineage>
        <taxon>Eukaryota</taxon>
        <taxon>Fungi</taxon>
        <taxon>Dikarya</taxon>
        <taxon>Basidiomycota</taxon>
        <taxon>Agaricomycotina</taxon>
        <taxon>Agaricomycetes</taxon>
        <taxon>Agaricomycetidae</taxon>
        <taxon>Agaricales</taxon>
        <taxon>Agaricineae</taxon>
        <taxon>Agaricaceae</taxon>
        <taxon>Agaricus</taxon>
    </lineage>
</organism>
<keyword evidence="3" id="KW-0687">Ribonucleoprotein</keyword>
<name>A0A8H7FA06_AGABI</name>
<proteinExistence type="inferred from homology"/>
<dbReference type="PANTHER" id="PTHR10544">
    <property type="entry name" value="60S RIBOSOMAL PROTEIN L28"/>
    <property type="match status" value="1"/>
</dbReference>
<evidence type="ECO:0000313" key="6">
    <source>
        <dbReference type="EMBL" id="KAF7783928.1"/>
    </source>
</evidence>
<dbReference type="Proteomes" id="UP000629468">
    <property type="component" value="Unassembled WGS sequence"/>
</dbReference>
<evidence type="ECO:0000256" key="3">
    <source>
        <dbReference type="ARBA" id="ARBA00023274"/>
    </source>
</evidence>
<dbReference type="GO" id="GO:0003735">
    <property type="term" value="F:structural constituent of ribosome"/>
    <property type="evidence" value="ECO:0007669"/>
    <property type="project" value="InterPro"/>
</dbReference>
<dbReference type="GO" id="GO:0006412">
    <property type="term" value="P:translation"/>
    <property type="evidence" value="ECO:0007669"/>
    <property type="project" value="InterPro"/>
</dbReference>
<dbReference type="EMBL" id="JABXXO010000001">
    <property type="protein sequence ID" value="KAF7783928.1"/>
    <property type="molecule type" value="Genomic_DNA"/>
</dbReference>
<dbReference type="InterPro" id="IPR029004">
    <property type="entry name" value="Ribosomal_eL28/Mak16"/>
</dbReference>
<comment type="caution">
    <text evidence="6">The sequence shown here is derived from an EMBL/GenBank/DDBJ whole genome shotgun (WGS) entry which is preliminary data.</text>
</comment>
<feature type="compositionally biased region" description="Basic residues" evidence="4">
    <location>
        <begin position="127"/>
        <end position="136"/>
    </location>
</feature>
<evidence type="ECO:0000259" key="5">
    <source>
        <dbReference type="Pfam" id="PF01778"/>
    </source>
</evidence>
<keyword evidence="2" id="KW-0689">Ribosomal protein</keyword>
<feature type="domain" description="Ribosomal eL28/Mak16" evidence="5">
    <location>
        <begin position="5"/>
        <end position="117"/>
    </location>
</feature>
<feature type="region of interest" description="Disordered" evidence="4">
    <location>
        <begin position="117"/>
        <end position="142"/>
    </location>
</feature>
<comment type="similarity">
    <text evidence="1">Belongs to the eukaryotic ribosomal protein eL28 family.</text>
</comment>
<dbReference type="Pfam" id="PF01778">
    <property type="entry name" value="Ribosomal_L28e"/>
    <property type="match status" value="1"/>
</dbReference>
<dbReference type="AlphaFoldDB" id="A0A8H7FA06"/>
<evidence type="ECO:0000313" key="7">
    <source>
        <dbReference type="Proteomes" id="UP000629468"/>
    </source>
</evidence>
<evidence type="ECO:0000256" key="2">
    <source>
        <dbReference type="ARBA" id="ARBA00022980"/>
    </source>
</evidence>